<dbReference type="PANTHER" id="PTHR36452:SF1">
    <property type="entry name" value="DUF2461 DOMAIN-CONTAINING PROTEIN"/>
    <property type="match status" value="1"/>
</dbReference>
<keyword evidence="2" id="KW-1185">Reference proteome</keyword>
<sequence>MKNVINPETLNFLSTLEINNNRDWFNENKNLYLQAKENVENVVNEIISGVSEFDKSVERLEARNCIFRIYKDTRFSKDKTPYKTNIGASLVEKGPKTLNNAGYYVHLEPGKSFLAGGVYMTEPKNLKAIREKISSEGEDFLKILNKKSFRDNLELQGDRLVKVPQGFDKENPMGDYLKFKQFTVFHPLSDEDVLDENFAKNVVKLFKEIYPFNQFLNDAISSSNLN</sequence>
<dbReference type="InterPro" id="IPR015996">
    <property type="entry name" value="UCP028451"/>
</dbReference>
<dbReference type="OrthoDB" id="9794241at2"/>
<evidence type="ECO:0000313" key="2">
    <source>
        <dbReference type="Proteomes" id="UP000199203"/>
    </source>
</evidence>
<dbReference type="InterPro" id="IPR012808">
    <property type="entry name" value="CHP02453"/>
</dbReference>
<evidence type="ECO:0000313" key="1">
    <source>
        <dbReference type="EMBL" id="SDG05356.1"/>
    </source>
</evidence>
<reference evidence="2" key="1">
    <citation type="submission" date="2016-10" db="EMBL/GenBank/DDBJ databases">
        <authorList>
            <person name="Varghese N."/>
            <person name="Submissions S."/>
        </authorList>
    </citation>
    <scope>NUCLEOTIDE SEQUENCE [LARGE SCALE GENOMIC DNA]</scope>
    <source>
        <strain evidence="2">DSM 19684</strain>
    </source>
</reference>
<organism evidence="1 2">
    <name type="scientific">Epilithonimonas hungarica</name>
    <dbReference type="NCBI Taxonomy" id="454006"/>
    <lineage>
        <taxon>Bacteria</taxon>
        <taxon>Pseudomonadati</taxon>
        <taxon>Bacteroidota</taxon>
        <taxon>Flavobacteriia</taxon>
        <taxon>Flavobacteriales</taxon>
        <taxon>Weeksellaceae</taxon>
        <taxon>Chryseobacterium group</taxon>
        <taxon>Epilithonimonas</taxon>
    </lineage>
</organism>
<proteinExistence type="predicted"/>
<dbReference type="NCBIfam" id="TIGR02453">
    <property type="entry name" value="TIGR02453 family protein"/>
    <property type="match status" value="1"/>
</dbReference>
<gene>
    <name evidence="1" type="ORF">SAMN05421825_2544</name>
</gene>
<name>A0A1G7R3K2_9FLAO</name>
<dbReference type="PANTHER" id="PTHR36452">
    <property type="entry name" value="CHROMOSOME 12, WHOLE GENOME SHOTGUN SEQUENCE"/>
    <property type="match status" value="1"/>
</dbReference>
<dbReference type="RefSeq" id="WP_089873819.1">
    <property type="nucleotide sequence ID" value="NZ_FNBH01000003.1"/>
</dbReference>
<protein>
    <submittedName>
        <fullName evidence="1">TIGR02453 family protein</fullName>
    </submittedName>
</protein>
<dbReference type="Proteomes" id="UP000199203">
    <property type="component" value="Unassembled WGS sequence"/>
</dbReference>
<dbReference type="STRING" id="454006.SAMN05421825_2544"/>
<dbReference type="AlphaFoldDB" id="A0A1G7R3K2"/>
<dbReference type="EMBL" id="FNBH01000003">
    <property type="protein sequence ID" value="SDG05356.1"/>
    <property type="molecule type" value="Genomic_DNA"/>
</dbReference>
<dbReference type="PIRSF" id="PIRSF028451">
    <property type="entry name" value="UCP028451"/>
    <property type="match status" value="1"/>
</dbReference>
<accession>A0A1G7R3K2</accession>
<dbReference type="Pfam" id="PF09365">
    <property type="entry name" value="DUF2461"/>
    <property type="match status" value="1"/>
</dbReference>